<proteinExistence type="predicted"/>
<feature type="non-terminal residue" evidence="1">
    <location>
        <position position="1"/>
    </location>
</feature>
<dbReference type="EMBL" id="JARKIF010000048">
    <property type="protein sequence ID" value="KAJ7607724.1"/>
    <property type="molecule type" value="Genomic_DNA"/>
</dbReference>
<sequence>LSEKDGWKLPKEQIPSLQRWHAPKTTRPSFPPAFKDSWRSYYQWRGLPMTSPAALDLLFHWPLSVYACLKAAGITPVYEPGPRRKLTI</sequence>
<feature type="non-terminal residue" evidence="1">
    <location>
        <position position="88"/>
    </location>
</feature>
<evidence type="ECO:0000313" key="1">
    <source>
        <dbReference type="EMBL" id="KAJ7607724.1"/>
    </source>
</evidence>
<gene>
    <name evidence="1" type="ORF">FB45DRAFT_716042</name>
</gene>
<accession>A0AAD7B244</accession>
<reference evidence="1" key="1">
    <citation type="submission" date="2023-03" db="EMBL/GenBank/DDBJ databases">
        <title>Massive genome expansion in bonnet fungi (Mycena s.s.) driven by repeated elements and novel gene families across ecological guilds.</title>
        <authorList>
            <consortium name="Lawrence Berkeley National Laboratory"/>
            <person name="Harder C.B."/>
            <person name="Miyauchi S."/>
            <person name="Viragh M."/>
            <person name="Kuo A."/>
            <person name="Thoen E."/>
            <person name="Andreopoulos B."/>
            <person name="Lu D."/>
            <person name="Skrede I."/>
            <person name="Drula E."/>
            <person name="Henrissat B."/>
            <person name="Morin E."/>
            <person name="Kohler A."/>
            <person name="Barry K."/>
            <person name="LaButti K."/>
            <person name="Morin E."/>
            <person name="Salamov A."/>
            <person name="Lipzen A."/>
            <person name="Mereny Z."/>
            <person name="Hegedus B."/>
            <person name="Baldrian P."/>
            <person name="Stursova M."/>
            <person name="Weitz H."/>
            <person name="Taylor A."/>
            <person name="Grigoriev I.V."/>
            <person name="Nagy L.G."/>
            <person name="Martin F."/>
            <person name="Kauserud H."/>
        </authorList>
    </citation>
    <scope>NUCLEOTIDE SEQUENCE</scope>
    <source>
        <strain evidence="1">9284</strain>
    </source>
</reference>
<dbReference type="AlphaFoldDB" id="A0AAD7B244"/>
<protein>
    <submittedName>
        <fullName evidence="1">Uncharacterized protein</fullName>
    </submittedName>
</protein>
<comment type="caution">
    <text evidence="1">The sequence shown here is derived from an EMBL/GenBank/DDBJ whole genome shotgun (WGS) entry which is preliminary data.</text>
</comment>
<evidence type="ECO:0000313" key="2">
    <source>
        <dbReference type="Proteomes" id="UP001221142"/>
    </source>
</evidence>
<keyword evidence="2" id="KW-1185">Reference proteome</keyword>
<name>A0AAD7B244_9AGAR</name>
<dbReference type="Proteomes" id="UP001221142">
    <property type="component" value="Unassembled WGS sequence"/>
</dbReference>
<organism evidence="1 2">
    <name type="scientific">Roridomyces roridus</name>
    <dbReference type="NCBI Taxonomy" id="1738132"/>
    <lineage>
        <taxon>Eukaryota</taxon>
        <taxon>Fungi</taxon>
        <taxon>Dikarya</taxon>
        <taxon>Basidiomycota</taxon>
        <taxon>Agaricomycotina</taxon>
        <taxon>Agaricomycetes</taxon>
        <taxon>Agaricomycetidae</taxon>
        <taxon>Agaricales</taxon>
        <taxon>Marasmiineae</taxon>
        <taxon>Mycenaceae</taxon>
        <taxon>Roridomyces</taxon>
    </lineage>
</organism>